<proteinExistence type="inferred from homology"/>
<evidence type="ECO:0000256" key="4">
    <source>
        <dbReference type="PIRSR" id="PIRSR000524-1"/>
    </source>
</evidence>
<dbReference type="InterPro" id="IPR015421">
    <property type="entry name" value="PyrdxlP-dep_Trfase_major"/>
</dbReference>
<feature type="modified residue" description="N6-(pyridoxal phosphate)lysine" evidence="5">
    <location>
        <position position="202"/>
    </location>
</feature>
<comment type="similarity">
    <text evidence="2 6">Belongs to the class-V pyridoxal-phosphate-dependent aminotransferase family.</text>
</comment>
<dbReference type="GO" id="GO:0008453">
    <property type="term" value="F:alanine-glyoxylate transaminase activity"/>
    <property type="evidence" value="ECO:0007669"/>
    <property type="project" value="TreeGrafter"/>
</dbReference>
<dbReference type="PROSITE" id="PS00595">
    <property type="entry name" value="AA_TRANSFER_CLASS_5"/>
    <property type="match status" value="1"/>
</dbReference>
<name>A0A8J7LK79_9RHOB</name>
<keyword evidence="3 5" id="KW-0663">Pyridoxal phosphate</keyword>
<evidence type="ECO:0000256" key="5">
    <source>
        <dbReference type="PIRSR" id="PIRSR000524-50"/>
    </source>
</evidence>
<gene>
    <name evidence="9" type="ORF">H1D41_06965</name>
</gene>
<comment type="cofactor">
    <cofactor evidence="1 5 7">
        <name>pyridoxal 5'-phosphate</name>
        <dbReference type="ChEBI" id="CHEBI:597326"/>
    </cofactor>
</comment>
<dbReference type="Proteomes" id="UP000640583">
    <property type="component" value="Unassembled WGS sequence"/>
</dbReference>
<dbReference type="GO" id="GO:0004760">
    <property type="term" value="F:L-serine-pyruvate transaminase activity"/>
    <property type="evidence" value="ECO:0007669"/>
    <property type="project" value="TreeGrafter"/>
</dbReference>
<keyword evidence="10" id="KW-1185">Reference proteome</keyword>
<dbReference type="InterPro" id="IPR020578">
    <property type="entry name" value="Aminotrans_V_PyrdxlP_BS"/>
</dbReference>
<evidence type="ECO:0000313" key="10">
    <source>
        <dbReference type="Proteomes" id="UP000640583"/>
    </source>
</evidence>
<dbReference type="Gene3D" id="3.90.1150.10">
    <property type="entry name" value="Aspartate Aminotransferase, domain 1"/>
    <property type="match status" value="1"/>
</dbReference>
<dbReference type="PANTHER" id="PTHR21152:SF40">
    <property type="entry name" value="ALANINE--GLYOXYLATE AMINOTRANSFERASE"/>
    <property type="match status" value="1"/>
</dbReference>
<accession>A0A8J7LK79</accession>
<feature type="domain" description="Aminotransferase class V" evidence="8">
    <location>
        <begin position="78"/>
        <end position="286"/>
    </location>
</feature>
<dbReference type="InterPro" id="IPR015424">
    <property type="entry name" value="PyrdxlP-dep_Trfase"/>
</dbReference>
<evidence type="ECO:0000256" key="6">
    <source>
        <dbReference type="RuleBase" id="RU004075"/>
    </source>
</evidence>
<dbReference type="InterPro" id="IPR000192">
    <property type="entry name" value="Aminotrans_V_dom"/>
</dbReference>
<dbReference type="InterPro" id="IPR015422">
    <property type="entry name" value="PyrdxlP-dep_Trfase_small"/>
</dbReference>
<dbReference type="AlphaFoldDB" id="A0A8J7LK79"/>
<dbReference type="GO" id="GO:0019265">
    <property type="term" value="P:glycine biosynthetic process, by transamination of glyoxylate"/>
    <property type="evidence" value="ECO:0007669"/>
    <property type="project" value="TreeGrafter"/>
</dbReference>
<evidence type="ECO:0000313" key="9">
    <source>
        <dbReference type="EMBL" id="MBI1493370.1"/>
    </source>
</evidence>
<dbReference type="Pfam" id="PF00266">
    <property type="entry name" value="Aminotran_5"/>
    <property type="match status" value="1"/>
</dbReference>
<evidence type="ECO:0000259" key="8">
    <source>
        <dbReference type="Pfam" id="PF00266"/>
    </source>
</evidence>
<sequence length="404" mass="43261">MSDQEISLAAGRHYLAIPGPSVMPDRVLNAMHVAAPNIYTGPLLDMMDGLVADLKAVARTKHHVAIYVSNGHGGWEASLVNTVAPGEKVLVLVNGMFGQGWANHAMGLGLDVEIMDFGKRAAWDFDKISARLSVDQGQIKAILCAHVDTSTSYKNDLQRLREVMDGVGHDALLLADCIASMGCDRFEMDAWGVDVAISSSQKGLMTPPGLGLVWFNDKAAERQKSLKQVSPYWNWVPRANPEGFYQYFNGTAPTHHLLGLREALTMLVHEEGMENAWARHETLARAVWAACGVWGQGGPVEMQVPDAVDRGHAVTGVSIGAPSGTTLRDWLSENMGVTLGIGLGIVPPNDPEWHGHFRIGHMGHVNAHMVLGTLGAIDTGLKALGIPHGDGALTAASRICAGQA</sequence>
<dbReference type="InterPro" id="IPR024169">
    <property type="entry name" value="SP_NH2Trfase/AEP_transaminase"/>
</dbReference>
<dbReference type="PANTHER" id="PTHR21152">
    <property type="entry name" value="AMINOTRANSFERASE CLASS V"/>
    <property type="match status" value="1"/>
</dbReference>
<dbReference type="PIRSF" id="PIRSF000524">
    <property type="entry name" value="SPT"/>
    <property type="match status" value="1"/>
</dbReference>
<evidence type="ECO:0000256" key="2">
    <source>
        <dbReference type="ARBA" id="ARBA00009236"/>
    </source>
</evidence>
<keyword evidence="9" id="KW-0808">Transferase</keyword>
<protein>
    <submittedName>
        <fullName evidence="9">Alanine--glyoxylate aminotransferase family protein</fullName>
    </submittedName>
</protein>
<comment type="caution">
    <text evidence="9">The sequence shown here is derived from an EMBL/GenBank/DDBJ whole genome shotgun (WGS) entry which is preliminary data.</text>
</comment>
<reference evidence="9" key="1">
    <citation type="submission" date="2020-10" db="EMBL/GenBank/DDBJ databases">
        <title>Paenihalocynthiibacter styelae gen. nov., sp. nov., isolated from stalked sea squirt Styela clava.</title>
        <authorList>
            <person name="Kim Y.-O."/>
            <person name="Yoon J.-H."/>
        </authorList>
    </citation>
    <scope>NUCLEOTIDE SEQUENCE</scope>
    <source>
        <strain evidence="9">MYP1-1</strain>
    </source>
</reference>
<dbReference type="RefSeq" id="WP_228848213.1">
    <property type="nucleotide sequence ID" value="NZ_JADCKQ010000004.1"/>
</dbReference>
<dbReference type="SUPFAM" id="SSF53383">
    <property type="entry name" value="PLP-dependent transferases"/>
    <property type="match status" value="1"/>
</dbReference>
<evidence type="ECO:0000256" key="1">
    <source>
        <dbReference type="ARBA" id="ARBA00001933"/>
    </source>
</evidence>
<organism evidence="9 10">
    <name type="scientific">Halocynthiibacter styelae</name>
    <dbReference type="NCBI Taxonomy" id="2761955"/>
    <lineage>
        <taxon>Bacteria</taxon>
        <taxon>Pseudomonadati</taxon>
        <taxon>Pseudomonadota</taxon>
        <taxon>Alphaproteobacteria</taxon>
        <taxon>Rhodobacterales</taxon>
        <taxon>Paracoccaceae</taxon>
        <taxon>Halocynthiibacter</taxon>
    </lineage>
</organism>
<keyword evidence="9" id="KW-0032">Aminotransferase</keyword>
<feature type="binding site" evidence="4">
    <location>
        <position position="358"/>
    </location>
    <ligand>
        <name>substrate</name>
    </ligand>
</feature>
<dbReference type="EMBL" id="JADCKQ010000004">
    <property type="protein sequence ID" value="MBI1493370.1"/>
    <property type="molecule type" value="Genomic_DNA"/>
</dbReference>
<evidence type="ECO:0000256" key="7">
    <source>
        <dbReference type="RuleBase" id="RU004504"/>
    </source>
</evidence>
<evidence type="ECO:0000256" key="3">
    <source>
        <dbReference type="ARBA" id="ARBA00022898"/>
    </source>
</evidence>
<dbReference type="Gene3D" id="3.40.640.10">
    <property type="entry name" value="Type I PLP-dependent aspartate aminotransferase-like (Major domain)"/>
    <property type="match status" value="1"/>
</dbReference>